<comment type="caution">
    <text evidence="2">The sequence shown here is derived from an EMBL/GenBank/DDBJ whole genome shotgun (WGS) entry which is preliminary data.</text>
</comment>
<name>A0ABR3QMH6_9PLEO</name>
<dbReference type="EMBL" id="JAKJXO020000019">
    <property type="protein sequence ID" value="KAL1593351.1"/>
    <property type="molecule type" value="Genomic_DNA"/>
</dbReference>
<sequence>MAMRGVDKARKKDRLRRVRERDWEELRKWAPVAYVSEGSGPEKNFSKYVSEQSASSAEHEAHLVVSDRNMTIAWWESPGIPAMDTDEILDLEHPIRSPEPKSLRGKTRTREKGKGPARENGSTMLRDLIRRSRSNFAMLKAEHKKWELNFRTEIAYRNKHNLPDDILFEQSCWETPFPGAFARMCHQRDREAQLTREFKKRGHTIRPLPVRSSLWKMQSVDDFEVTKESRRSEEAERLERQARKAASEVGWLYYVGGGGRDLLEEWREVFLRSNNILVKGKWVLPPPLPQPCIDEMAESSIVCSIEPAQSSGADEIVESADETQRSGYELLEQFLDTAMLDG</sequence>
<feature type="compositionally biased region" description="Basic and acidic residues" evidence="1">
    <location>
        <begin position="95"/>
        <end position="117"/>
    </location>
</feature>
<evidence type="ECO:0000313" key="3">
    <source>
        <dbReference type="Proteomes" id="UP001521785"/>
    </source>
</evidence>
<evidence type="ECO:0000256" key="1">
    <source>
        <dbReference type="SAM" id="MobiDB-lite"/>
    </source>
</evidence>
<dbReference type="Proteomes" id="UP001521785">
    <property type="component" value="Unassembled WGS sequence"/>
</dbReference>
<feature type="region of interest" description="Disordered" evidence="1">
    <location>
        <begin position="95"/>
        <end position="121"/>
    </location>
</feature>
<reference evidence="2 3" key="1">
    <citation type="submission" date="2024-02" db="EMBL/GenBank/DDBJ databases">
        <title>De novo assembly and annotation of 12 fungi associated with fruit tree decline syndrome in Ontario, Canada.</title>
        <authorList>
            <person name="Sulman M."/>
            <person name="Ellouze W."/>
            <person name="Ilyukhin E."/>
        </authorList>
    </citation>
    <scope>NUCLEOTIDE SEQUENCE [LARGE SCALE GENOMIC DNA]</scope>
    <source>
        <strain evidence="2 3">M42-189</strain>
    </source>
</reference>
<organism evidence="2 3">
    <name type="scientific">Paraconiothyrium brasiliense</name>
    <dbReference type="NCBI Taxonomy" id="300254"/>
    <lineage>
        <taxon>Eukaryota</taxon>
        <taxon>Fungi</taxon>
        <taxon>Dikarya</taxon>
        <taxon>Ascomycota</taxon>
        <taxon>Pezizomycotina</taxon>
        <taxon>Dothideomycetes</taxon>
        <taxon>Pleosporomycetidae</taxon>
        <taxon>Pleosporales</taxon>
        <taxon>Massarineae</taxon>
        <taxon>Didymosphaeriaceae</taxon>
        <taxon>Paraconiothyrium</taxon>
    </lineage>
</organism>
<protein>
    <submittedName>
        <fullName evidence="2">Uncharacterized protein</fullName>
    </submittedName>
</protein>
<proteinExistence type="predicted"/>
<evidence type="ECO:0000313" key="2">
    <source>
        <dbReference type="EMBL" id="KAL1593351.1"/>
    </source>
</evidence>
<accession>A0ABR3QMH6</accession>
<keyword evidence="3" id="KW-1185">Reference proteome</keyword>
<gene>
    <name evidence="2" type="ORF">SLS60_010959</name>
</gene>